<keyword evidence="3 9" id="KW-0436">Ligase</keyword>
<dbReference type="Pfam" id="PF08264">
    <property type="entry name" value="Anticodon_1"/>
    <property type="match status" value="1"/>
</dbReference>
<keyword evidence="5 9" id="KW-0067">ATP-binding</keyword>
<gene>
    <name evidence="13" type="ORF">Agub_g8770</name>
</gene>
<dbReference type="GO" id="GO:0002161">
    <property type="term" value="F:aminoacyl-tRNA deacylase activity"/>
    <property type="evidence" value="ECO:0007669"/>
    <property type="project" value="InterPro"/>
</dbReference>
<evidence type="ECO:0000259" key="11">
    <source>
        <dbReference type="Pfam" id="PF00133"/>
    </source>
</evidence>
<dbReference type="FunFam" id="3.90.740.10:FF:000001">
    <property type="entry name" value="Leucine--tRNA ligase, cytoplasmic"/>
    <property type="match status" value="1"/>
</dbReference>
<dbReference type="Pfam" id="PF00133">
    <property type="entry name" value="tRNA-synt_1"/>
    <property type="match status" value="2"/>
</dbReference>
<organism evidence="13 14">
    <name type="scientific">Astrephomene gubernaculifera</name>
    <dbReference type="NCBI Taxonomy" id="47775"/>
    <lineage>
        <taxon>Eukaryota</taxon>
        <taxon>Viridiplantae</taxon>
        <taxon>Chlorophyta</taxon>
        <taxon>core chlorophytes</taxon>
        <taxon>Chlorophyceae</taxon>
        <taxon>CS clade</taxon>
        <taxon>Chlamydomonadales</taxon>
        <taxon>Astrephomenaceae</taxon>
        <taxon>Astrephomene</taxon>
    </lineage>
</organism>
<dbReference type="GO" id="GO:0005524">
    <property type="term" value="F:ATP binding"/>
    <property type="evidence" value="ECO:0007669"/>
    <property type="project" value="UniProtKB-KW"/>
</dbReference>
<accession>A0AAD3DSI0</accession>
<sequence length="1146" mass="125794">MRTCRSGSQLLAAFTACTRRQTVLTQSSAVRKHHNTFDSVAAEMASTTAAAPEGAKENRARRDLLLSIQAQAQKQWEDEKVFEADAPVDGDRPKFFGNFPYPYMNGLLHLGHAFSLSKLEFKAAYERLSGKNVLFPQAFHCTGMPIKACADKLDRELTTFGCPPVFPSEEAPAEEEAADGAAAPAPGAPEAKADPTKFSGKKSKAAAKKGSGTTQWQILKQSGIPEEQIPDFRNSAHWLNYFPPLAARDIRSMGCGVDWRRSFITTDVNPYYDSFVAWQFWTLYRAGKVIKDKRYAVYSPLDGQPCADHDRASGEGVGPQEYTLIKMQALELNGKLSALAGAGPVYLLAATLRPETMYGQTNCWVLPEGQYGAFRGLNGEVWICTQRAALNLSYQERTPVRGQPELLLELSGSDLIGTPVSSPHCPHPRVYVLPLLTILTNKGTGVVTSVPSDSPDDYTALMDLKKKPKLREKYGVKDEWVMPFEVIPIIDIPGFGNMAAVKVCEDMKIGSQNDTAKLAEAKQQVYLKGFTDGVMLVGPHAGRRVAEAKPLIREEMLGAGAALLYSEPERQVISRSGDECVVALTDQWYMTYGEEEWAAATREALQRIETYSDDTRAQFQFCLGWLQQWACSRSFGLGTRLPWDPQYLIESLSDSTIYMAYYTVAHILQKGDMYGKDTGGPVAPQQLTPEVWDYIFLGKEAPRDCAIAPEVLAAMRREFEYWYPFDLRVSGKDLIQNHLTFALYNHTAVWAADASKWPRAIRCNGHLLLNSEKMSKSTGNFKTLHEAILEYSADAMRWALADAGDGLDDANFETSTANAAILRITKELTWIEECLAPGSGLREGPSDALLADRVFSNAIDVAIAATRDAFERMAFREALKAAAYELGNARDVYRLACGPDGMHRQLVMRFIEVSTLLLLPFTPHTAEHVWRNLLKREGAAVTAGFPAGSPPDSILQRAGAYIEDLIPTLRKAIAKAEAPPKKKGPGPAVPPPRVASLHVFVSERFVGWQERVLGALAPRFDARTRTFAADTNASVLEAAKQDPALSSLADKQLKQAVMPFAKFKMEEAAAAGAQVLDVKLPFSEVDIVQQSLPYLLRALKLEALQVHLVTDPGVGELAASVRADPAGAYPGSPVFGFVMEAAPAAQ</sequence>
<evidence type="ECO:0000259" key="12">
    <source>
        <dbReference type="Pfam" id="PF08264"/>
    </source>
</evidence>
<dbReference type="GO" id="GO:0006429">
    <property type="term" value="P:leucyl-tRNA aminoacylation"/>
    <property type="evidence" value="ECO:0007669"/>
    <property type="project" value="InterPro"/>
</dbReference>
<dbReference type="AlphaFoldDB" id="A0AAD3DSI0"/>
<evidence type="ECO:0000313" key="13">
    <source>
        <dbReference type="EMBL" id="GFR47083.1"/>
    </source>
</evidence>
<comment type="similarity">
    <text evidence="1 9">Belongs to the class-I aminoacyl-tRNA synthetase family.</text>
</comment>
<dbReference type="CDD" id="cd07959">
    <property type="entry name" value="Anticodon_Ia_Leu_AEc"/>
    <property type="match status" value="1"/>
</dbReference>
<dbReference type="Proteomes" id="UP001054857">
    <property type="component" value="Unassembled WGS sequence"/>
</dbReference>
<keyword evidence="14" id="KW-1185">Reference proteome</keyword>
<keyword evidence="6 9" id="KW-0648">Protein biosynthesis</keyword>
<dbReference type="PROSITE" id="PS51257">
    <property type="entry name" value="PROKAR_LIPOPROTEIN"/>
    <property type="match status" value="1"/>
</dbReference>
<dbReference type="PANTHER" id="PTHR45794">
    <property type="entry name" value="LEUCYL-TRNA SYNTHETASE"/>
    <property type="match status" value="1"/>
</dbReference>
<dbReference type="InterPro" id="IPR009080">
    <property type="entry name" value="tRNAsynth_Ia_anticodon-bd"/>
</dbReference>
<feature type="compositionally biased region" description="Low complexity" evidence="10">
    <location>
        <begin position="179"/>
        <end position="190"/>
    </location>
</feature>
<evidence type="ECO:0000256" key="6">
    <source>
        <dbReference type="ARBA" id="ARBA00022917"/>
    </source>
</evidence>
<dbReference type="SUPFAM" id="SSF52374">
    <property type="entry name" value="Nucleotidylyl transferase"/>
    <property type="match status" value="1"/>
</dbReference>
<dbReference type="SUPFAM" id="SSF50677">
    <property type="entry name" value="ValRS/IleRS/LeuRS editing domain"/>
    <property type="match status" value="1"/>
</dbReference>
<keyword evidence="4 9" id="KW-0547">Nucleotide-binding</keyword>
<dbReference type="InterPro" id="IPR001412">
    <property type="entry name" value="aa-tRNA-synth_I_CS"/>
</dbReference>
<reference evidence="13 14" key="1">
    <citation type="journal article" date="2021" name="Sci. Rep.">
        <title>Genome sequencing of the multicellular alga Astrephomene provides insights into convergent evolution of germ-soma differentiation.</title>
        <authorList>
            <person name="Yamashita S."/>
            <person name="Yamamoto K."/>
            <person name="Matsuzaki R."/>
            <person name="Suzuki S."/>
            <person name="Yamaguchi H."/>
            <person name="Hirooka S."/>
            <person name="Minakuchi Y."/>
            <person name="Miyagishima S."/>
            <person name="Kawachi M."/>
            <person name="Toyoda A."/>
            <person name="Nozaki H."/>
        </authorList>
    </citation>
    <scope>NUCLEOTIDE SEQUENCE [LARGE SCALE GENOMIC DNA]</scope>
    <source>
        <strain evidence="13 14">NIES-4017</strain>
    </source>
</reference>
<dbReference type="GO" id="GO:0009791">
    <property type="term" value="P:post-embryonic development"/>
    <property type="evidence" value="ECO:0007669"/>
    <property type="project" value="UniProtKB-ARBA"/>
</dbReference>
<dbReference type="InterPro" id="IPR013155">
    <property type="entry name" value="M/V/L/I-tRNA-synth_anticd-bd"/>
</dbReference>
<dbReference type="Gene3D" id="1.10.730.10">
    <property type="entry name" value="Isoleucyl-tRNA Synthetase, Domain 1"/>
    <property type="match status" value="1"/>
</dbReference>
<evidence type="ECO:0000256" key="10">
    <source>
        <dbReference type="SAM" id="MobiDB-lite"/>
    </source>
</evidence>
<dbReference type="InterPro" id="IPR014729">
    <property type="entry name" value="Rossmann-like_a/b/a_fold"/>
</dbReference>
<feature type="domain" description="Methionyl/Valyl/Leucyl/Isoleucyl-tRNA synthetase anticodon-binding" evidence="12">
    <location>
        <begin position="852"/>
        <end position="982"/>
    </location>
</feature>
<dbReference type="Gene3D" id="3.90.740.10">
    <property type="entry name" value="Valyl/Leucyl/Isoleucyl-tRNA synthetase, editing domain"/>
    <property type="match status" value="1"/>
</dbReference>
<feature type="domain" description="Aminoacyl-tRNA synthetase class Ia" evidence="11">
    <location>
        <begin position="72"/>
        <end position="152"/>
    </location>
</feature>
<evidence type="ECO:0000256" key="3">
    <source>
        <dbReference type="ARBA" id="ARBA00022598"/>
    </source>
</evidence>
<dbReference type="GO" id="GO:0048608">
    <property type="term" value="P:reproductive structure development"/>
    <property type="evidence" value="ECO:0007669"/>
    <property type="project" value="UniProtKB-ARBA"/>
</dbReference>
<evidence type="ECO:0000256" key="4">
    <source>
        <dbReference type="ARBA" id="ARBA00022741"/>
    </source>
</evidence>
<dbReference type="InterPro" id="IPR004493">
    <property type="entry name" value="Leu-tRNA-synth_Ia_arc/euk"/>
</dbReference>
<evidence type="ECO:0000256" key="5">
    <source>
        <dbReference type="ARBA" id="ARBA00022840"/>
    </source>
</evidence>
<dbReference type="PANTHER" id="PTHR45794:SF1">
    <property type="entry name" value="LEUCINE--TRNA LIGASE, CYTOPLASMIC"/>
    <property type="match status" value="1"/>
</dbReference>
<dbReference type="PROSITE" id="PS00178">
    <property type="entry name" value="AA_TRNA_LIGASE_I"/>
    <property type="match status" value="1"/>
</dbReference>
<dbReference type="InterPro" id="IPR009008">
    <property type="entry name" value="Val/Leu/Ile-tRNA-synth_edit"/>
</dbReference>
<dbReference type="InterPro" id="IPR002300">
    <property type="entry name" value="aa-tRNA-synth_Ia"/>
</dbReference>
<protein>
    <recommendedName>
        <fullName evidence="2">leucine--tRNA ligase</fullName>
        <ecNumber evidence="2">6.1.1.4</ecNumber>
    </recommendedName>
    <alternativeName>
        <fullName evidence="8">Leucyl-tRNA synthetase</fullName>
    </alternativeName>
</protein>
<feature type="domain" description="Aminoacyl-tRNA synthetase class Ia" evidence="11">
    <location>
        <begin position="245"/>
        <end position="812"/>
    </location>
</feature>
<evidence type="ECO:0000256" key="9">
    <source>
        <dbReference type="RuleBase" id="RU363035"/>
    </source>
</evidence>
<evidence type="ECO:0000256" key="8">
    <source>
        <dbReference type="ARBA" id="ARBA00030520"/>
    </source>
</evidence>
<evidence type="ECO:0000256" key="7">
    <source>
        <dbReference type="ARBA" id="ARBA00023146"/>
    </source>
</evidence>
<dbReference type="Gene3D" id="3.40.50.620">
    <property type="entry name" value="HUPs"/>
    <property type="match status" value="1"/>
</dbReference>
<dbReference type="GO" id="GO:0004823">
    <property type="term" value="F:leucine-tRNA ligase activity"/>
    <property type="evidence" value="ECO:0007669"/>
    <property type="project" value="UniProtKB-EC"/>
</dbReference>
<keyword evidence="7 9" id="KW-0030">Aminoacyl-tRNA synthetase</keyword>
<comment type="caution">
    <text evidence="13">The sequence shown here is derived from an EMBL/GenBank/DDBJ whole genome shotgun (WGS) entry which is preliminary data.</text>
</comment>
<name>A0AAD3DSI0_9CHLO</name>
<dbReference type="EC" id="6.1.1.4" evidence="2"/>
<dbReference type="SUPFAM" id="SSF47323">
    <property type="entry name" value="Anticodon-binding domain of a subclass of class I aminoacyl-tRNA synthetases"/>
    <property type="match status" value="1"/>
</dbReference>
<dbReference type="NCBIfam" id="TIGR00395">
    <property type="entry name" value="leuS_arch"/>
    <property type="match status" value="1"/>
</dbReference>
<evidence type="ECO:0000313" key="14">
    <source>
        <dbReference type="Proteomes" id="UP001054857"/>
    </source>
</evidence>
<dbReference type="EMBL" id="BMAR01000016">
    <property type="protein sequence ID" value="GFR47083.1"/>
    <property type="molecule type" value="Genomic_DNA"/>
</dbReference>
<proteinExistence type="inferred from homology"/>
<feature type="region of interest" description="Disordered" evidence="10">
    <location>
        <begin position="165"/>
        <end position="214"/>
    </location>
</feature>
<evidence type="ECO:0000256" key="1">
    <source>
        <dbReference type="ARBA" id="ARBA00005594"/>
    </source>
</evidence>
<evidence type="ECO:0000256" key="2">
    <source>
        <dbReference type="ARBA" id="ARBA00013164"/>
    </source>
</evidence>